<dbReference type="EMBL" id="BAABAQ010000014">
    <property type="protein sequence ID" value="GAA4204908.1"/>
    <property type="molecule type" value="Genomic_DNA"/>
</dbReference>
<dbReference type="Pfam" id="PF13561">
    <property type="entry name" value="adh_short_C2"/>
    <property type="match status" value="1"/>
</dbReference>
<proteinExistence type="inferred from homology"/>
<dbReference type="InterPro" id="IPR020904">
    <property type="entry name" value="Sc_DH/Rdtase_CS"/>
</dbReference>
<dbReference type="PROSITE" id="PS00061">
    <property type="entry name" value="ADH_SHORT"/>
    <property type="match status" value="1"/>
</dbReference>
<keyword evidence="4" id="KW-1185">Reference proteome</keyword>
<dbReference type="Gene3D" id="3.40.50.720">
    <property type="entry name" value="NAD(P)-binding Rossmann-like Domain"/>
    <property type="match status" value="1"/>
</dbReference>
<comment type="similarity">
    <text evidence="1">Belongs to the short-chain dehydrogenases/reductases (SDR) family.</text>
</comment>
<comment type="caution">
    <text evidence="3">The sequence shown here is derived from an EMBL/GenBank/DDBJ whole genome shotgun (WGS) entry which is preliminary data.</text>
</comment>
<dbReference type="PANTHER" id="PTHR43639">
    <property type="entry name" value="OXIDOREDUCTASE, SHORT-CHAIN DEHYDROGENASE/REDUCTASE FAMILY (AFU_ORTHOLOGUE AFUA_5G02870)"/>
    <property type="match status" value="1"/>
</dbReference>
<dbReference type="InterPro" id="IPR002347">
    <property type="entry name" value="SDR_fam"/>
</dbReference>
<dbReference type="InterPro" id="IPR036291">
    <property type="entry name" value="NAD(P)-bd_dom_sf"/>
</dbReference>
<dbReference type="Proteomes" id="UP001501251">
    <property type="component" value="Unassembled WGS sequence"/>
</dbReference>
<gene>
    <name evidence="3" type="ORF">GCM10022252_64590</name>
</gene>
<reference evidence="4" key="1">
    <citation type="journal article" date="2019" name="Int. J. Syst. Evol. Microbiol.">
        <title>The Global Catalogue of Microorganisms (GCM) 10K type strain sequencing project: providing services to taxonomists for standard genome sequencing and annotation.</title>
        <authorList>
            <consortium name="The Broad Institute Genomics Platform"/>
            <consortium name="The Broad Institute Genome Sequencing Center for Infectious Disease"/>
            <person name="Wu L."/>
            <person name="Ma J."/>
        </authorList>
    </citation>
    <scope>NUCLEOTIDE SEQUENCE [LARGE SCALE GENOMIC DNA]</scope>
    <source>
        <strain evidence="4">JCM 17388</strain>
    </source>
</reference>
<dbReference type="SUPFAM" id="SSF51735">
    <property type="entry name" value="NAD(P)-binding Rossmann-fold domains"/>
    <property type="match status" value="1"/>
</dbReference>
<accession>A0ABP8BEI7</accession>
<organism evidence="3 4">
    <name type="scientific">Streptosporangium oxazolinicum</name>
    <dbReference type="NCBI Taxonomy" id="909287"/>
    <lineage>
        <taxon>Bacteria</taxon>
        <taxon>Bacillati</taxon>
        <taxon>Actinomycetota</taxon>
        <taxon>Actinomycetes</taxon>
        <taxon>Streptosporangiales</taxon>
        <taxon>Streptosporangiaceae</taxon>
        <taxon>Streptosporangium</taxon>
    </lineage>
</organism>
<sequence length="239" mass="24684">MTGASRGIGRAIALRLGREGIRVAVHYARDGKAAEEVVAAITEAGGAAFPIRAELGVEGDVDTLFAALEKEVEGFDILVNNVGITALGGILDVTPEVYDRAFAVNVRAPFFIIQRALPLLRDGGRIVTITSGVTRIAFPEGVAYAATKGALEVLGRTLAQELGPRGITVNSVAPGIIDTDVNAGWLRGNPEAERLAAGRAALARVGAPEDVADVVAFVVSDDARWVTGTTLDATGGSAL</sequence>
<protein>
    <submittedName>
        <fullName evidence="3">SDR family oxidoreductase</fullName>
    </submittedName>
</protein>
<evidence type="ECO:0000256" key="2">
    <source>
        <dbReference type="ARBA" id="ARBA00023002"/>
    </source>
</evidence>
<keyword evidence="2" id="KW-0560">Oxidoreductase</keyword>
<evidence type="ECO:0000313" key="3">
    <source>
        <dbReference type="EMBL" id="GAA4204908.1"/>
    </source>
</evidence>
<dbReference type="PRINTS" id="PR00080">
    <property type="entry name" value="SDRFAMILY"/>
</dbReference>
<evidence type="ECO:0000256" key="1">
    <source>
        <dbReference type="ARBA" id="ARBA00006484"/>
    </source>
</evidence>
<name>A0ABP8BEI7_9ACTN</name>
<evidence type="ECO:0000313" key="4">
    <source>
        <dbReference type="Proteomes" id="UP001501251"/>
    </source>
</evidence>
<dbReference type="PRINTS" id="PR00081">
    <property type="entry name" value="GDHRDH"/>
</dbReference>
<dbReference type="PANTHER" id="PTHR43639:SF1">
    <property type="entry name" value="SHORT-CHAIN DEHYDROGENASE_REDUCTASE FAMILY PROTEIN"/>
    <property type="match status" value="1"/>
</dbReference>